<proteinExistence type="predicted"/>
<evidence type="ECO:0000313" key="2">
    <source>
        <dbReference type="EMBL" id="KAF2478834.1"/>
    </source>
</evidence>
<dbReference type="Proteomes" id="UP000799767">
    <property type="component" value="Unassembled WGS sequence"/>
</dbReference>
<evidence type="ECO:0000313" key="3">
    <source>
        <dbReference type="Proteomes" id="UP000799767"/>
    </source>
</evidence>
<gene>
    <name evidence="2" type="ORF">BDY17DRAFT_60243</name>
</gene>
<dbReference type="RefSeq" id="XP_033585404.1">
    <property type="nucleotide sequence ID" value="XM_033738548.1"/>
</dbReference>
<feature type="region of interest" description="Disordered" evidence="1">
    <location>
        <begin position="19"/>
        <end position="43"/>
    </location>
</feature>
<dbReference type="AlphaFoldDB" id="A0A6A6PGI3"/>
<feature type="region of interest" description="Disordered" evidence="1">
    <location>
        <begin position="89"/>
        <end position="128"/>
    </location>
</feature>
<sequence length="128" mass="14067">MMLFDLMSISPQLQLSNPTSHDFHLQPNPTQPTTIKQQATMSPSEITDLKKAEQVAQSDGGPKTDRATAMRNKAYDADKMENELEMHKANKTKVSSAEEVGGRKGKGTLTGVLEKITPDNREKEIPTG</sequence>
<reference evidence="2" key="1">
    <citation type="journal article" date="2020" name="Stud. Mycol.">
        <title>101 Dothideomycetes genomes: a test case for predicting lifestyles and emergence of pathogens.</title>
        <authorList>
            <person name="Haridas S."/>
            <person name="Albert R."/>
            <person name="Binder M."/>
            <person name="Bloem J."/>
            <person name="Labutti K."/>
            <person name="Salamov A."/>
            <person name="Andreopoulos B."/>
            <person name="Baker S."/>
            <person name="Barry K."/>
            <person name="Bills G."/>
            <person name="Bluhm B."/>
            <person name="Cannon C."/>
            <person name="Castanera R."/>
            <person name="Culley D."/>
            <person name="Daum C."/>
            <person name="Ezra D."/>
            <person name="Gonzalez J."/>
            <person name="Henrissat B."/>
            <person name="Kuo A."/>
            <person name="Liang C."/>
            <person name="Lipzen A."/>
            <person name="Lutzoni F."/>
            <person name="Magnuson J."/>
            <person name="Mondo S."/>
            <person name="Nolan M."/>
            <person name="Ohm R."/>
            <person name="Pangilinan J."/>
            <person name="Park H.-J."/>
            <person name="Ramirez L."/>
            <person name="Alfaro M."/>
            <person name="Sun H."/>
            <person name="Tritt A."/>
            <person name="Yoshinaga Y."/>
            <person name="Zwiers L.-H."/>
            <person name="Turgeon B."/>
            <person name="Goodwin S."/>
            <person name="Spatafora J."/>
            <person name="Crous P."/>
            <person name="Grigoriev I."/>
        </authorList>
    </citation>
    <scope>NUCLEOTIDE SEQUENCE</scope>
    <source>
        <strain evidence="2">CBS 113389</strain>
    </source>
</reference>
<protein>
    <submittedName>
        <fullName evidence="2">Uncharacterized protein</fullName>
    </submittedName>
</protein>
<feature type="compositionally biased region" description="Polar residues" evidence="1">
    <location>
        <begin position="27"/>
        <end position="43"/>
    </location>
</feature>
<feature type="compositionally biased region" description="Basic and acidic residues" evidence="1">
    <location>
        <begin position="116"/>
        <end position="128"/>
    </location>
</feature>
<keyword evidence="3" id="KW-1185">Reference proteome</keyword>
<organism evidence="2 3">
    <name type="scientific">Neohortaea acidophila</name>
    <dbReference type="NCBI Taxonomy" id="245834"/>
    <lineage>
        <taxon>Eukaryota</taxon>
        <taxon>Fungi</taxon>
        <taxon>Dikarya</taxon>
        <taxon>Ascomycota</taxon>
        <taxon>Pezizomycotina</taxon>
        <taxon>Dothideomycetes</taxon>
        <taxon>Dothideomycetidae</taxon>
        <taxon>Mycosphaerellales</taxon>
        <taxon>Teratosphaeriaceae</taxon>
        <taxon>Neohortaea</taxon>
    </lineage>
</organism>
<dbReference type="EMBL" id="MU001643">
    <property type="protein sequence ID" value="KAF2478834.1"/>
    <property type="molecule type" value="Genomic_DNA"/>
</dbReference>
<dbReference type="GeneID" id="54479550"/>
<dbReference type="OrthoDB" id="3928039at2759"/>
<evidence type="ECO:0000256" key="1">
    <source>
        <dbReference type="SAM" id="MobiDB-lite"/>
    </source>
</evidence>
<name>A0A6A6PGI3_9PEZI</name>
<accession>A0A6A6PGI3</accession>